<dbReference type="Proteomes" id="UP000318943">
    <property type="component" value="Unassembled WGS sequence"/>
</dbReference>
<sequence>MKINEVEGKIAQIELDCEELLTLNAALNEICNGIDVHEFETRIGTSRAVAEKLMAEIQMVLDQIPKS</sequence>
<organism evidence="2 4">
    <name type="scientific">Cupriavidus campinensis</name>
    <dbReference type="NCBI Taxonomy" id="151783"/>
    <lineage>
        <taxon>Bacteria</taxon>
        <taxon>Pseudomonadati</taxon>
        <taxon>Pseudomonadota</taxon>
        <taxon>Betaproteobacteria</taxon>
        <taxon>Burkholderiales</taxon>
        <taxon>Burkholderiaceae</taxon>
        <taxon>Cupriavidus</taxon>
    </lineage>
</organism>
<dbReference type="RefSeq" id="WP_144203472.1">
    <property type="nucleotide sequence ID" value="NZ_CAJPVH010000013.1"/>
</dbReference>
<keyword evidence="3" id="KW-1185">Reference proteome</keyword>
<evidence type="ECO:0000313" key="1">
    <source>
        <dbReference type="EMBL" id="TSP09247.1"/>
    </source>
</evidence>
<gene>
    <name evidence="1" type="ORF">FGG12_28590</name>
    <name evidence="2" type="ORF">M5D45_08835</name>
</gene>
<dbReference type="AlphaFoldDB" id="A0AAE9L0N0"/>
<evidence type="ECO:0000313" key="3">
    <source>
        <dbReference type="Proteomes" id="UP000318943"/>
    </source>
</evidence>
<proteinExistence type="predicted"/>
<dbReference type="KEGG" id="ccam:M5D45_08835"/>
<name>A0AAE9L0N0_9BURK</name>
<reference evidence="2" key="2">
    <citation type="journal article" date="2022" name="Microbiol. Resour. Announc.">
        <title>Genome Sequence of Cupriavidus campinensis Strain G5, a Member of a Bacterial Consortium Capable of Polyethylene Degradation.</title>
        <authorList>
            <person name="Schneider B."/>
            <person name="Pfeiffer F."/>
            <person name="Dyall-Smith M."/>
            <person name="Kunte H.J."/>
        </authorList>
    </citation>
    <scope>NUCLEOTIDE SEQUENCE</scope>
    <source>
        <strain evidence="2">G5</strain>
    </source>
</reference>
<accession>A0AAE9L0N0</accession>
<dbReference type="EMBL" id="VCIZ01000031">
    <property type="protein sequence ID" value="TSP09247.1"/>
    <property type="molecule type" value="Genomic_DNA"/>
</dbReference>
<protein>
    <submittedName>
        <fullName evidence="2">Uncharacterized protein</fullName>
    </submittedName>
</protein>
<dbReference type="EMBL" id="CP097330">
    <property type="protein sequence ID" value="URF02681.1"/>
    <property type="molecule type" value="Genomic_DNA"/>
</dbReference>
<reference evidence="2" key="3">
    <citation type="submission" date="2022-05" db="EMBL/GenBank/DDBJ databases">
        <authorList>
            <person name="Kunte H.-J."/>
        </authorList>
    </citation>
    <scope>NUCLEOTIDE SEQUENCE</scope>
    <source>
        <strain evidence="2">G5</strain>
    </source>
</reference>
<reference evidence="1 3" key="1">
    <citation type="submission" date="2019-05" db="EMBL/GenBank/DDBJ databases">
        <title>Whole genome sequence analysis of Cupriavidus campinensis S14E4C strain.</title>
        <authorList>
            <person name="Abbaszade G."/>
            <person name="Szabo A."/>
            <person name="Toumi M."/>
            <person name="Toth E."/>
        </authorList>
    </citation>
    <scope>NUCLEOTIDE SEQUENCE [LARGE SCALE GENOMIC DNA]</scope>
    <source>
        <strain evidence="1 3">S14E4C</strain>
    </source>
</reference>
<evidence type="ECO:0000313" key="4">
    <source>
        <dbReference type="Proteomes" id="UP001056132"/>
    </source>
</evidence>
<dbReference type="Proteomes" id="UP001056132">
    <property type="component" value="Chromosome 1"/>
</dbReference>
<evidence type="ECO:0000313" key="2">
    <source>
        <dbReference type="EMBL" id="URF02681.1"/>
    </source>
</evidence>